<sequence>MAFGITPNRWGYAGSVGAGVSTGNIRMGKNAHFSRVCRDFLNQRPGFEGERSPTHLKIRREMPKPHFGSQVMHTAVCRRPASGLRADRWMGMPDGGRYPHRRDRWGRSGKVCPGPAPQARRDRR</sequence>
<name>B4Y352_9BURK</name>
<organism evidence="2">
    <name type="scientific">Hydrogenophaga sp. PL2G6</name>
    <dbReference type="NCBI Taxonomy" id="503997"/>
    <lineage>
        <taxon>Bacteria</taxon>
        <taxon>Pseudomonadati</taxon>
        <taxon>Pseudomonadota</taxon>
        <taxon>Betaproteobacteria</taxon>
        <taxon>Burkholderiales</taxon>
        <taxon>Comamonadaceae</taxon>
        <taxon>Hydrogenophaga</taxon>
    </lineage>
</organism>
<reference evidence="2" key="1">
    <citation type="journal article" date="2008" name="J. Bacteriol.">
        <title>The evolution of class 1 integrons and the rise of antibiotic resistance.</title>
        <authorList>
            <person name="Gillings M."/>
            <person name="Boucher Y."/>
            <person name="Labbate M."/>
            <person name="Holmes A."/>
            <person name="Krishnan S."/>
            <person name="Holley M."/>
            <person name="Stokes H.W."/>
        </authorList>
    </citation>
    <scope>NUCLEOTIDE SEQUENCE</scope>
</reference>
<proteinExistence type="predicted"/>
<accession>B4Y352</accession>
<evidence type="ECO:0000313" key="2">
    <source>
        <dbReference type="EMBL" id="ACB13028.1"/>
    </source>
</evidence>
<evidence type="ECO:0000256" key="1">
    <source>
        <dbReference type="SAM" id="MobiDB-lite"/>
    </source>
</evidence>
<feature type="region of interest" description="Disordered" evidence="1">
    <location>
        <begin position="86"/>
        <end position="124"/>
    </location>
</feature>
<dbReference type="AlphaFoldDB" id="B4Y352"/>
<dbReference type="EMBL" id="EU327989">
    <property type="protein sequence ID" value="ACB13028.1"/>
    <property type="molecule type" value="Genomic_DNA"/>
</dbReference>
<protein>
    <submittedName>
        <fullName evidence="2">Uncharacterized protein</fullName>
    </submittedName>
</protein>